<keyword evidence="2" id="KW-0238">DNA-binding</keyword>
<dbReference type="EMBL" id="JAGJWT010000002">
    <property type="protein sequence ID" value="MBS9339896.1"/>
    <property type="molecule type" value="Genomic_DNA"/>
</dbReference>
<dbReference type="SMART" id="SM00342">
    <property type="entry name" value="HTH_ARAC"/>
    <property type="match status" value="1"/>
</dbReference>
<organism evidence="5 6">
    <name type="scientific">Neisseria elongata subsp. nitroreducens</name>
    <dbReference type="NCBI Taxonomy" id="90367"/>
    <lineage>
        <taxon>Bacteria</taxon>
        <taxon>Pseudomonadati</taxon>
        <taxon>Pseudomonadota</taxon>
        <taxon>Betaproteobacteria</taxon>
        <taxon>Neisseriales</taxon>
        <taxon>Neisseriaceae</taxon>
        <taxon>Neisseria</taxon>
    </lineage>
</organism>
<dbReference type="InterPro" id="IPR018060">
    <property type="entry name" value="HTH_AraC"/>
</dbReference>
<keyword evidence="3" id="KW-0804">Transcription</keyword>
<proteinExistence type="predicted"/>
<evidence type="ECO:0000259" key="4">
    <source>
        <dbReference type="PROSITE" id="PS01124"/>
    </source>
</evidence>
<comment type="caution">
    <text evidence="5">The sequence shown here is derived from an EMBL/GenBank/DDBJ whole genome shotgun (WGS) entry which is preliminary data.</text>
</comment>
<reference evidence="5" key="1">
    <citation type="submission" date="2021-04" db="EMBL/GenBank/DDBJ databases">
        <title>Genomic characterization of endocarditis-associated Neisseria elongata subsp. nitroreducens.</title>
        <authorList>
            <person name="Schorner M."/>
            <person name="Passarelli-Araujo H."/>
            <person name="Scheffer M."/>
            <person name="Barazzetti F."/>
            <person name="Martins J."/>
            <person name="Machado H."/>
            <person name="Palmeiro J."/>
            <person name="Bazzo M."/>
        </authorList>
    </citation>
    <scope>NUCLEOTIDE SEQUENCE</scope>
    <source>
        <strain evidence="5">Nel_M001</strain>
    </source>
</reference>
<evidence type="ECO:0000256" key="3">
    <source>
        <dbReference type="ARBA" id="ARBA00023163"/>
    </source>
</evidence>
<dbReference type="Gene3D" id="1.10.10.60">
    <property type="entry name" value="Homeodomain-like"/>
    <property type="match status" value="1"/>
</dbReference>
<sequence length="298" mass="33138">MQHMDSRHFVHLTGQDGGRGFWDGDYCFNTLNSGISLHGGRMTAVRDVHCSRLAGAYITFVLLLEGSLDFGINRERYRFSADGGRVVLVAAGEEVLFSRYLHCGETTVKVSLRGIDHWLMQPSRPQLLAHVYSERVRSWPLDGATAALAEGCLGASLGDVADVLQREADVLRLLAGLWRDFLIRYPKREDAAMPVHSAGFAGLLNEAFEGGIHHVAGLAAALNVSERTLQRRVHEHFGVTASEWLRHKHMQYALYMLSTGRISIGEVAYDCSYRHASSFTQAFRKYFGCTPAEVRPKG</sequence>
<dbReference type="PANTHER" id="PTHR47893">
    <property type="entry name" value="REGULATORY PROTEIN PCHR"/>
    <property type="match status" value="1"/>
</dbReference>
<evidence type="ECO:0000313" key="5">
    <source>
        <dbReference type="EMBL" id="MBS9339896.1"/>
    </source>
</evidence>
<dbReference type="Proteomes" id="UP000708805">
    <property type="component" value="Unassembled WGS sequence"/>
</dbReference>
<dbReference type="SUPFAM" id="SSF46689">
    <property type="entry name" value="Homeodomain-like"/>
    <property type="match status" value="1"/>
</dbReference>
<evidence type="ECO:0000256" key="1">
    <source>
        <dbReference type="ARBA" id="ARBA00023015"/>
    </source>
</evidence>
<dbReference type="PANTHER" id="PTHR47893:SF1">
    <property type="entry name" value="REGULATORY PROTEIN PCHR"/>
    <property type="match status" value="1"/>
</dbReference>
<evidence type="ECO:0000313" key="6">
    <source>
        <dbReference type="Proteomes" id="UP000708805"/>
    </source>
</evidence>
<dbReference type="GO" id="GO:0003700">
    <property type="term" value="F:DNA-binding transcription factor activity"/>
    <property type="evidence" value="ECO:0007669"/>
    <property type="project" value="InterPro"/>
</dbReference>
<feature type="domain" description="HTH araC/xylS-type" evidence="4">
    <location>
        <begin position="198"/>
        <end position="297"/>
    </location>
</feature>
<dbReference type="PROSITE" id="PS01124">
    <property type="entry name" value="HTH_ARAC_FAMILY_2"/>
    <property type="match status" value="1"/>
</dbReference>
<dbReference type="PRINTS" id="PR00032">
    <property type="entry name" value="HTHARAC"/>
</dbReference>
<dbReference type="GO" id="GO:0043565">
    <property type="term" value="F:sequence-specific DNA binding"/>
    <property type="evidence" value="ECO:0007669"/>
    <property type="project" value="InterPro"/>
</dbReference>
<name>A0A9X0ZV70_NEIEL</name>
<dbReference type="InterPro" id="IPR053142">
    <property type="entry name" value="PchR_regulatory_protein"/>
</dbReference>
<keyword evidence="1" id="KW-0805">Transcription regulation</keyword>
<gene>
    <name evidence="5" type="ORF">J8641_03490</name>
</gene>
<accession>A0A9X0ZV70</accession>
<dbReference type="InterPro" id="IPR009057">
    <property type="entry name" value="Homeodomain-like_sf"/>
</dbReference>
<dbReference type="AlphaFoldDB" id="A0A9X0ZV70"/>
<protein>
    <submittedName>
        <fullName evidence="5">Helix-turn-helix transcriptional regulator</fullName>
    </submittedName>
</protein>
<dbReference type="InterPro" id="IPR020449">
    <property type="entry name" value="Tscrpt_reg_AraC-type_HTH"/>
</dbReference>
<evidence type="ECO:0000256" key="2">
    <source>
        <dbReference type="ARBA" id="ARBA00023125"/>
    </source>
</evidence>
<dbReference type="Pfam" id="PF12833">
    <property type="entry name" value="HTH_18"/>
    <property type="match status" value="1"/>
</dbReference>
<dbReference type="RefSeq" id="WP_214037372.1">
    <property type="nucleotide sequence ID" value="NZ_JAGJWT010000002.1"/>
</dbReference>